<dbReference type="SMART" id="SM00382">
    <property type="entry name" value="AAA"/>
    <property type="match status" value="1"/>
</dbReference>
<dbReference type="Proteomes" id="UP000664654">
    <property type="component" value="Unassembled WGS sequence"/>
</dbReference>
<dbReference type="InterPro" id="IPR017871">
    <property type="entry name" value="ABC_transporter-like_CS"/>
</dbReference>
<dbReference type="Pfam" id="PF00664">
    <property type="entry name" value="ABC_membrane"/>
    <property type="match status" value="1"/>
</dbReference>
<evidence type="ECO:0000256" key="4">
    <source>
        <dbReference type="ARBA" id="ARBA00022840"/>
    </source>
</evidence>
<feature type="transmembrane region" description="Helical" evidence="7">
    <location>
        <begin position="21"/>
        <end position="42"/>
    </location>
</feature>
<evidence type="ECO:0000256" key="2">
    <source>
        <dbReference type="ARBA" id="ARBA00022692"/>
    </source>
</evidence>
<dbReference type="GO" id="GO:0005524">
    <property type="term" value="F:ATP binding"/>
    <property type="evidence" value="ECO:0007669"/>
    <property type="project" value="UniProtKB-KW"/>
</dbReference>
<feature type="domain" description="ABC transmembrane type-1" evidence="9">
    <location>
        <begin position="144"/>
        <end position="306"/>
    </location>
</feature>
<comment type="caution">
    <text evidence="10">The sequence shown here is derived from an EMBL/GenBank/DDBJ whole genome shotgun (WGS) entry which is preliminary data.</text>
</comment>
<keyword evidence="5 7" id="KW-1133">Transmembrane helix</keyword>
<dbReference type="InterPro" id="IPR011527">
    <property type="entry name" value="ABC1_TM_dom"/>
</dbReference>
<dbReference type="PANTHER" id="PTHR24221:SF261">
    <property type="entry name" value="GLUTATHIONE_L-CYSTEINE TRANSPORT SYSTEM ATP-BINDING_PERMEASE PROTEIN CYDD"/>
    <property type="match status" value="1"/>
</dbReference>
<dbReference type="PROSITE" id="PS50929">
    <property type="entry name" value="ABC_TM1F"/>
    <property type="match status" value="1"/>
</dbReference>
<reference evidence="10" key="1">
    <citation type="submission" date="2021-03" db="EMBL/GenBank/DDBJ databases">
        <title>novel species isolated from a fishpond in China.</title>
        <authorList>
            <person name="Lu H."/>
            <person name="Cai Z."/>
        </authorList>
    </citation>
    <scope>NUCLEOTIDE SEQUENCE</scope>
    <source>
        <strain evidence="10">JCM 30855</strain>
    </source>
</reference>
<feature type="transmembrane region" description="Helical" evidence="7">
    <location>
        <begin position="161"/>
        <end position="180"/>
    </location>
</feature>
<feature type="transmembrane region" description="Helical" evidence="7">
    <location>
        <begin position="279"/>
        <end position="298"/>
    </location>
</feature>
<feature type="transmembrane region" description="Helical" evidence="7">
    <location>
        <begin position="139"/>
        <end position="155"/>
    </location>
</feature>
<keyword evidence="11" id="KW-1185">Reference proteome</keyword>
<evidence type="ECO:0000313" key="11">
    <source>
        <dbReference type="Proteomes" id="UP000664654"/>
    </source>
</evidence>
<dbReference type="SUPFAM" id="SSF90123">
    <property type="entry name" value="ABC transporter transmembrane region"/>
    <property type="match status" value="1"/>
</dbReference>
<evidence type="ECO:0000313" key="10">
    <source>
        <dbReference type="EMBL" id="MBN7824798.1"/>
    </source>
</evidence>
<dbReference type="GO" id="GO:0005886">
    <property type="term" value="C:plasma membrane"/>
    <property type="evidence" value="ECO:0007669"/>
    <property type="project" value="UniProtKB-SubCell"/>
</dbReference>
<keyword evidence="2 7" id="KW-0812">Transmembrane</keyword>
<dbReference type="AlphaFoldDB" id="A0A939DLQ8"/>
<feature type="domain" description="ABC transporter" evidence="8">
    <location>
        <begin position="334"/>
        <end position="528"/>
    </location>
</feature>
<dbReference type="GO" id="GO:0034040">
    <property type="term" value="F:ATPase-coupled lipid transmembrane transporter activity"/>
    <property type="evidence" value="ECO:0007669"/>
    <property type="project" value="TreeGrafter"/>
</dbReference>
<dbReference type="InterPro" id="IPR036640">
    <property type="entry name" value="ABC1_TM_sf"/>
</dbReference>
<dbReference type="SUPFAM" id="SSF52540">
    <property type="entry name" value="P-loop containing nucleoside triphosphate hydrolases"/>
    <property type="match status" value="1"/>
</dbReference>
<gene>
    <name evidence="10" type="ORF">J0A66_06110</name>
</gene>
<keyword evidence="6 7" id="KW-0472">Membrane</keyword>
<evidence type="ECO:0000256" key="3">
    <source>
        <dbReference type="ARBA" id="ARBA00022741"/>
    </source>
</evidence>
<feature type="transmembrane region" description="Helical" evidence="7">
    <location>
        <begin position="239"/>
        <end position="267"/>
    </location>
</feature>
<dbReference type="GO" id="GO:0140359">
    <property type="term" value="F:ABC-type transporter activity"/>
    <property type="evidence" value="ECO:0007669"/>
    <property type="project" value="InterPro"/>
</dbReference>
<comment type="subcellular location">
    <subcellularLocation>
        <location evidence="1">Cell membrane</location>
        <topology evidence="1">Multi-pass membrane protein</topology>
    </subcellularLocation>
</comment>
<evidence type="ECO:0000256" key="7">
    <source>
        <dbReference type="SAM" id="Phobius"/>
    </source>
</evidence>
<dbReference type="Gene3D" id="3.40.50.300">
    <property type="entry name" value="P-loop containing nucleotide triphosphate hydrolases"/>
    <property type="match status" value="1"/>
</dbReference>
<evidence type="ECO:0000259" key="8">
    <source>
        <dbReference type="PROSITE" id="PS50893"/>
    </source>
</evidence>
<keyword evidence="3" id="KW-0547">Nucleotide-binding</keyword>
<evidence type="ECO:0000256" key="5">
    <source>
        <dbReference type="ARBA" id="ARBA00022989"/>
    </source>
</evidence>
<sequence>MPDNDKSLKGWMNEQGAACGGALLLLPALALLAIITQISLYWHLSLAVDGLIVHQQIARPETWYWLCICACAWLALDRVRHWLTHRSHHKLCGQMQNALHRQLLLGQLALVRQHSRFYWQQLWLNEIPSVADYLSRYKVQQAVAVLAPVLVLFWLSGVSWLVALLILICLPVVPLFMYLVGTGAATLQRRHFIALERLGNLFTDRLQAADLMLIHRAYDAQHTLLDSASQELNKRTMKVVSLAFLSTTVLDFFSTLSVALVAVFVGFNLLGEVQWGPPLSLQQGFFILLVVPLCFTELKTLGRLYHKKNAALSAASELKPVLAPSLSPRPGGPFQGLEWHNLTTSTPNLKASHLVLQPKDWVLLQGPSGSGKSVLLECLMGQRSCSHQVKGEIALLTQQAVITPDTLRQNLCQGNQYPDQQLWEVLQSVELDSWARHLAEGLDTLMGKHPPLSGGQAQRLALARILLSQAQLVLLDEPTAHLTDQQHQRLAKVIRTQLSGRTLIWASHKALPETWFNRHWHVNQLEVTQR</sequence>
<dbReference type="Gene3D" id="1.20.1560.10">
    <property type="entry name" value="ABC transporter type 1, transmembrane domain"/>
    <property type="match status" value="1"/>
</dbReference>
<name>A0A939DLQ8_9ALTE</name>
<evidence type="ECO:0000256" key="6">
    <source>
        <dbReference type="ARBA" id="ARBA00023136"/>
    </source>
</evidence>
<organism evidence="10 11">
    <name type="scientific">Bowmanella dokdonensis</name>
    <dbReference type="NCBI Taxonomy" id="751969"/>
    <lineage>
        <taxon>Bacteria</taxon>
        <taxon>Pseudomonadati</taxon>
        <taxon>Pseudomonadota</taxon>
        <taxon>Gammaproteobacteria</taxon>
        <taxon>Alteromonadales</taxon>
        <taxon>Alteromonadaceae</taxon>
        <taxon>Bowmanella</taxon>
    </lineage>
</organism>
<feature type="transmembrane region" description="Helical" evidence="7">
    <location>
        <begin position="62"/>
        <end position="79"/>
    </location>
</feature>
<evidence type="ECO:0000259" key="9">
    <source>
        <dbReference type="PROSITE" id="PS50929"/>
    </source>
</evidence>
<dbReference type="InterPro" id="IPR003439">
    <property type="entry name" value="ABC_transporter-like_ATP-bd"/>
</dbReference>
<dbReference type="InterPro" id="IPR003593">
    <property type="entry name" value="AAA+_ATPase"/>
</dbReference>
<dbReference type="EMBL" id="JAFKCV010000003">
    <property type="protein sequence ID" value="MBN7824798.1"/>
    <property type="molecule type" value="Genomic_DNA"/>
</dbReference>
<proteinExistence type="predicted"/>
<keyword evidence="4 10" id="KW-0067">ATP-binding</keyword>
<accession>A0A939DLQ8</accession>
<dbReference type="PROSITE" id="PS50893">
    <property type="entry name" value="ABC_TRANSPORTER_2"/>
    <property type="match status" value="1"/>
</dbReference>
<dbReference type="GO" id="GO:0016887">
    <property type="term" value="F:ATP hydrolysis activity"/>
    <property type="evidence" value="ECO:0007669"/>
    <property type="project" value="InterPro"/>
</dbReference>
<protein>
    <submittedName>
        <fullName evidence="10">ATP-binding cassette domain-containing protein</fullName>
    </submittedName>
</protein>
<dbReference type="PROSITE" id="PS00211">
    <property type="entry name" value="ABC_TRANSPORTER_1"/>
    <property type="match status" value="1"/>
</dbReference>
<dbReference type="Pfam" id="PF00005">
    <property type="entry name" value="ABC_tran"/>
    <property type="match status" value="1"/>
</dbReference>
<evidence type="ECO:0000256" key="1">
    <source>
        <dbReference type="ARBA" id="ARBA00004651"/>
    </source>
</evidence>
<dbReference type="InterPro" id="IPR027417">
    <property type="entry name" value="P-loop_NTPase"/>
</dbReference>
<dbReference type="CDD" id="cd18584">
    <property type="entry name" value="ABC_6TM_AarD_CydD"/>
    <property type="match status" value="1"/>
</dbReference>
<dbReference type="RefSeq" id="WP_206572921.1">
    <property type="nucleotide sequence ID" value="NZ_JAFKCV010000003.1"/>
</dbReference>
<dbReference type="InterPro" id="IPR039421">
    <property type="entry name" value="Type_1_exporter"/>
</dbReference>
<dbReference type="PANTHER" id="PTHR24221">
    <property type="entry name" value="ATP-BINDING CASSETTE SUB-FAMILY B"/>
    <property type="match status" value="1"/>
</dbReference>